<feature type="domain" description="SpoVT-AbrB" evidence="8">
    <location>
        <begin position="87"/>
        <end position="130"/>
    </location>
</feature>
<dbReference type="SUPFAM" id="SSF89447">
    <property type="entry name" value="AbrB/MazE/MraZ-like"/>
    <property type="match status" value="1"/>
</dbReference>
<feature type="domain" description="SpoVT-AbrB" evidence="8">
    <location>
        <begin position="6"/>
        <end position="58"/>
    </location>
</feature>
<dbReference type="PANTHER" id="PTHR34701:SF1">
    <property type="entry name" value="TRANSCRIPTIONAL REGULATOR MRAZ"/>
    <property type="match status" value="1"/>
</dbReference>
<dbReference type="EMBL" id="JBGUBD010000001">
    <property type="protein sequence ID" value="MFA9476931.1"/>
    <property type="molecule type" value="Genomic_DNA"/>
</dbReference>
<protein>
    <recommendedName>
        <fullName evidence="1 7">Transcriptional regulator MraZ</fullName>
    </recommendedName>
</protein>
<accession>A0ABV4U072</accession>
<dbReference type="PROSITE" id="PS51740">
    <property type="entry name" value="SPOVT_ABRB"/>
    <property type="match status" value="2"/>
</dbReference>
<dbReference type="HAMAP" id="MF_01008">
    <property type="entry name" value="MraZ"/>
    <property type="match status" value="1"/>
</dbReference>
<evidence type="ECO:0000313" key="9">
    <source>
        <dbReference type="EMBL" id="MFA9476931.1"/>
    </source>
</evidence>
<evidence type="ECO:0000256" key="6">
    <source>
        <dbReference type="ARBA" id="ARBA00023163"/>
    </source>
</evidence>
<dbReference type="InterPro" id="IPR038619">
    <property type="entry name" value="MraZ_sf"/>
</dbReference>
<evidence type="ECO:0000256" key="3">
    <source>
        <dbReference type="ARBA" id="ARBA00022737"/>
    </source>
</evidence>
<dbReference type="CDD" id="cd16321">
    <property type="entry name" value="MraZ_C"/>
    <property type="match status" value="1"/>
</dbReference>
<evidence type="ECO:0000256" key="7">
    <source>
        <dbReference type="HAMAP-Rule" id="MF_01008"/>
    </source>
</evidence>
<evidence type="ECO:0000256" key="4">
    <source>
        <dbReference type="ARBA" id="ARBA00023015"/>
    </source>
</evidence>
<keyword evidence="4 7" id="KW-0805">Transcription regulation</keyword>
<dbReference type="Gene3D" id="3.40.1550.20">
    <property type="entry name" value="Transcriptional regulator MraZ domain"/>
    <property type="match status" value="1"/>
</dbReference>
<dbReference type="InterPro" id="IPR007159">
    <property type="entry name" value="SpoVT-AbrB_dom"/>
</dbReference>
<comment type="caution">
    <text evidence="9">The sequence shown here is derived from an EMBL/GenBank/DDBJ whole genome shotgun (WGS) entry which is preliminary data.</text>
</comment>
<dbReference type="CDD" id="cd16320">
    <property type="entry name" value="MraZ_N"/>
    <property type="match status" value="1"/>
</dbReference>
<organism evidence="9 10">
    <name type="scientific">Natronomicrosphaera hydrolytica</name>
    <dbReference type="NCBI Taxonomy" id="3242702"/>
    <lineage>
        <taxon>Bacteria</taxon>
        <taxon>Pseudomonadati</taxon>
        <taxon>Planctomycetota</taxon>
        <taxon>Phycisphaerae</taxon>
        <taxon>Phycisphaerales</taxon>
        <taxon>Phycisphaeraceae</taxon>
        <taxon>Natronomicrosphaera</taxon>
    </lineage>
</organism>
<dbReference type="InterPro" id="IPR020603">
    <property type="entry name" value="MraZ_dom"/>
</dbReference>
<dbReference type="PANTHER" id="PTHR34701">
    <property type="entry name" value="TRANSCRIPTIONAL REGULATOR MRAZ"/>
    <property type="match status" value="1"/>
</dbReference>
<comment type="similarity">
    <text evidence="7">Belongs to the MraZ family.</text>
</comment>
<comment type="subcellular location">
    <subcellularLocation>
        <location evidence="7">Cytoplasm</location>
        <location evidence="7">Nucleoid</location>
    </subcellularLocation>
</comment>
<dbReference type="RefSeq" id="WP_425343856.1">
    <property type="nucleotide sequence ID" value="NZ_JBGUBD010000001.1"/>
</dbReference>
<name>A0ABV4U072_9BACT</name>
<keyword evidence="3" id="KW-0677">Repeat</keyword>
<comment type="subunit">
    <text evidence="7">Forms oligomers.</text>
</comment>
<keyword evidence="5 7" id="KW-0238">DNA-binding</keyword>
<dbReference type="InterPro" id="IPR003444">
    <property type="entry name" value="MraZ"/>
</dbReference>
<evidence type="ECO:0000259" key="8">
    <source>
        <dbReference type="PROSITE" id="PS51740"/>
    </source>
</evidence>
<dbReference type="InterPro" id="IPR035644">
    <property type="entry name" value="MraZ_C"/>
</dbReference>
<keyword evidence="10" id="KW-1185">Reference proteome</keyword>
<evidence type="ECO:0000256" key="5">
    <source>
        <dbReference type="ARBA" id="ARBA00023125"/>
    </source>
</evidence>
<gene>
    <name evidence="7" type="primary">mraZ</name>
    <name evidence="9" type="ORF">ACERK3_01360</name>
</gene>
<reference evidence="9 10" key="1">
    <citation type="submission" date="2024-08" db="EMBL/GenBank/DDBJ databases">
        <title>Whole-genome sequencing of halo(alkali)philic microorganisms from hypersaline lakes.</title>
        <authorList>
            <person name="Sorokin D.Y."/>
            <person name="Merkel A.Y."/>
            <person name="Messina E."/>
            <person name="Yakimov M."/>
        </authorList>
    </citation>
    <scope>NUCLEOTIDE SEQUENCE [LARGE SCALE GENOMIC DNA]</scope>
    <source>
        <strain evidence="9 10">AB-hyl4</strain>
    </source>
</reference>
<dbReference type="InterPro" id="IPR035642">
    <property type="entry name" value="MraZ_N"/>
</dbReference>
<keyword evidence="2 7" id="KW-0963">Cytoplasm</keyword>
<keyword evidence="6 7" id="KW-0804">Transcription</keyword>
<dbReference type="Proteomes" id="UP001575105">
    <property type="component" value="Unassembled WGS sequence"/>
</dbReference>
<evidence type="ECO:0000256" key="2">
    <source>
        <dbReference type="ARBA" id="ARBA00022490"/>
    </source>
</evidence>
<evidence type="ECO:0000256" key="1">
    <source>
        <dbReference type="ARBA" id="ARBA00013860"/>
    </source>
</evidence>
<evidence type="ECO:0000313" key="10">
    <source>
        <dbReference type="Proteomes" id="UP001575105"/>
    </source>
</evidence>
<dbReference type="Pfam" id="PF02381">
    <property type="entry name" value="MraZ"/>
    <property type="match status" value="2"/>
</dbReference>
<dbReference type="InterPro" id="IPR037914">
    <property type="entry name" value="SpoVT-AbrB_sf"/>
</dbReference>
<sequence length="161" mass="18321">MVFTGTYEHAIDKKNRLAIPADIRGQIQRSVGAAEGDSVYLYVTLGDDQALSLYTEQGFEQRARELDDSELEAGDLLAYERLLFSLARRVELDRQGRVRLPDNLLKQAGLGAEVVLLGVKDHLEVRDRQSWQEYVQQMLKSQPQMLMNPRRAMRSPRTSAT</sequence>
<proteinExistence type="inferred from homology"/>